<dbReference type="Proteomes" id="UP000499080">
    <property type="component" value="Unassembled WGS sequence"/>
</dbReference>
<sequence>MEQLTNRKIKRVRSDNGTEFSADYLEQYLIDEDFEFTSNETPIHKPSDKTECNWKRVCVARQKGKTKGRIDIYYYPEANVRLRSKNEVKNEVKKYCESKGINYNPYNFDFSPKLILNDNEANAVGTQSDKVSTDIEDISDSEAHLVDIKIPNNFKESQYVPEKENWCSVMKEEFEILKA</sequence>
<evidence type="ECO:0000259" key="1">
    <source>
        <dbReference type="PROSITE" id="PS50982"/>
    </source>
</evidence>
<proteinExistence type="predicted"/>
<dbReference type="EMBL" id="BGPR01000009">
    <property type="protein sequence ID" value="GBL76162.1"/>
    <property type="molecule type" value="Genomic_DNA"/>
</dbReference>
<evidence type="ECO:0000313" key="2">
    <source>
        <dbReference type="EMBL" id="GBL76162.1"/>
    </source>
</evidence>
<name>A0A4Y2A8L7_ARAVE</name>
<evidence type="ECO:0000313" key="3">
    <source>
        <dbReference type="Proteomes" id="UP000499080"/>
    </source>
</evidence>
<dbReference type="AlphaFoldDB" id="A0A4Y2A8L7"/>
<accession>A0A4Y2A8L7</accession>
<feature type="domain" description="MBD" evidence="1">
    <location>
        <begin position="40"/>
        <end position="115"/>
    </location>
</feature>
<dbReference type="OrthoDB" id="413361at2759"/>
<gene>
    <name evidence="2" type="ORF">AVEN_234444_1</name>
</gene>
<reference evidence="2 3" key="1">
    <citation type="journal article" date="2019" name="Sci. Rep.">
        <title>Orb-weaving spider Araneus ventricosus genome elucidates the spidroin gene catalogue.</title>
        <authorList>
            <person name="Kono N."/>
            <person name="Nakamura H."/>
            <person name="Ohtoshi R."/>
            <person name="Moran D.A.P."/>
            <person name="Shinohara A."/>
            <person name="Yoshida Y."/>
            <person name="Fujiwara M."/>
            <person name="Mori M."/>
            <person name="Tomita M."/>
            <person name="Arakawa K."/>
        </authorList>
    </citation>
    <scope>NUCLEOTIDE SEQUENCE [LARGE SCALE GENOMIC DNA]</scope>
</reference>
<protein>
    <recommendedName>
        <fullName evidence="1">MBD domain-containing protein</fullName>
    </recommendedName>
</protein>
<keyword evidence="3" id="KW-1185">Reference proteome</keyword>
<dbReference type="Pfam" id="PF01429">
    <property type="entry name" value="MBD"/>
    <property type="match status" value="1"/>
</dbReference>
<dbReference type="InterPro" id="IPR016177">
    <property type="entry name" value="DNA-bd_dom_sf"/>
</dbReference>
<dbReference type="InterPro" id="IPR001739">
    <property type="entry name" value="Methyl_CpG_DNA-bd"/>
</dbReference>
<dbReference type="GO" id="GO:0003677">
    <property type="term" value="F:DNA binding"/>
    <property type="evidence" value="ECO:0007669"/>
    <property type="project" value="InterPro"/>
</dbReference>
<organism evidence="2 3">
    <name type="scientific">Araneus ventricosus</name>
    <name type="common">Orbweaver spider</name>
    <name type="synonym">Epeira ventricosa</name>
    <dbReference type="NCBI Taxonomy" id="182803"/>
    <lineage>
        <taxon>Eukaryota</taxon>
        <taxon>Metazoa</taxon>
        <taxon>Ecdysozoa</taxon>
        <taxon>Arthropoda</taxon>
        <taxon>Chelicerata</taxon>
        <taxon>Arachnida</taxon>
        <taxon>Araneae</taxon>
        <taxon>Araneomorphae</taxon>
        <taxon>Entelegynae</taxon>
        <taxon>Araneoidea</taxon>
        <taxon>Araneidae</taxon>
        <taxon>Araneus</taxon>
    </lineage>
</organism>
<dbReference type="Gene3D" id="3.30.890.10">
    <property type="entry name" value="Methyl-cpg-binding Protein 2, Chain A"/>
    <property type="match status" value="1"/>
</dbReference>
<dbReference type="SUPFAM" id="SSF54171">
    <property type="entry name" value="DNA-binding domain"/>
    <property type="match status" value="1"/>
</dbReference>
<comment type="caution">
    <text evidence="2">The sequence shown here is derived from an EMBL/GenBank/DDBJ whole genome shotgun (WGS) entry which is preliminary data.</text>
</comment>
<dbReference type="SMART" id="SM00391">
    <property type="entry name" value="MBD"/>
    <property type="match status" value="1"/>
</dbReference>
<dbReference type="PROSITE" id="PS50982">
    <property type="entry name" value="MBD"/>
    <property type="match status" value="1"/>
</dbReference>